<evidence type="ECO:0000313" key="5">
    <source>
        <dbReference type="Proteomes" id="UP001153069"/>
    </source>
</evidence>
<feature type="chain" id="PRO_5040164951" evidence="3">
    <location>
        <begin position="23"/>
        <end position="303"/>
    </location>
</feature>
<gene>
    <name evidence="4" type="ORF">SEMRO_410_G137330.1</name>
</gene>
<evidence type="ECO:0000313" key="4">
    <source>
        <dbReference type="EMBL" id="CAB9509905.1"/>
    </source>
</evidence>
<feature type="compositionally biased region" description="Low complexity" evidence="1">
    <location>
        <begin position="279"/>
        <end position="294"/>
    </location>
</feature>
<organism evidence="4 5">
    <name type="scientific">Seminavis robusta</name>
    <dbReference type="NCBI Taxonomy" id="568900"/>
    <lineage>
        <taxon>Eukaryota</taxon>
        <taxon>Sar</taxon>
        <taxon>Stramenopiles</taxon>
        <taxon>Ochrophyta</taxon>
        <taxon>Bacillariophyta</taxon>
        <taxon>Bacillariophyceae</taxon>
        <taxon>Bacillariophycidae</taxon>
        <taxon>Naviculales</taxon>
        <taxon>Naviculaceae</taxon>
        <taxon>Seminavis</taxon>
    </lineage>
</organism>
<dbReference type="EMBL" id="CAICTM010000409">
    <property type="protein sequence ID" value="CAB9509905.1"/>
    <property type="molecule type" value="Genomic_DNA"/>
</dbReference>
<feature type="region of interest" description="Disordered" evidence="1">
    <location>
        <begin position="270"/>
        <end position="303"/>
    </location>
</feature>
<feature type="transmembrane region" description="Helical" evidence="2">
    <location>
        <begin position="233"/>
        <end position="254"/>
    </location>
</feature>
<keyword evidence="5" id="KW-1185">Reference proteome</keyword>
<dbReference type="Proteomes" id="UP001153069">
    <property type="component" value="Unassembled WGS sequence"/>
</dbReference>
<keyword evidence="2" id="KW-1133">Transmembrane helix</keyword>
<dbReference type="AlphaFoldDB" id="A0A9N8HF08"/>
<proteinExistence type="predicted"/>
<reference evidence="4" key="1">
    <citation type="submission" date="2020-06" db="EMBL/GenBank/DDBJ databases">
        <authorList>
            <consortium name="Plant Systems Biology data submission"/>
        </authorList>
    </citation>
    <scope>NUCLEOTIDE SEQUENCE</scope>
    <source>
        <strain evidence="4">D6</strain>
    </source>
</reference>
<keyword evidence="2" id="KW-0472">Membrane</keyword>
<name>A0A9N8HF08_9STRA</name>
<keyword evidence="3" id="KW-0732">Signal</keyword>
<dbReference type="OrthoDB" id="44599at2759"/>
<accession>A0A9N8HF08</accession>
<keyword evidence="2" id="KW-0812">Transmembrane</keyword>
<comment type="caution">
    <text evidence="4">The sequence shown here is derived from an EMBL/GenBank/DDBJ whole genome shotgun (WGS) entry which is preliminary data.</text>
</comment>
<evidence type="ECO:0000256" key="3">
    <source>
        <dbReference type="SAM" id="SignalP"/>
    </source>
</evidence>
<evidence type="ECO:0000256" key="2">
    <source>
        <dbReference type="SAM" id="Phobius"/>
    </source>
</evidence>
<feature type="signal peptide" evidence="3">
    <location>
        <begin position="1"/>
        <end position="22"/>
    </location>
</feature>
<protein>
    <submittedName>
        <fullName evidence="4">Uncharacterized protein</fullName>
    </submittedName>
</protein>
<evidence type="ECO:0000256" key="1">
    <source>
        <dbReference type="SAM" id="MobiDB-lite"/>
    </source>
</evidence>
<sequence length="303" mass="33665">MNLLHCWKVLLLFLSLLAKVSSSSHLRTSAHFPEGRRRRLENDNNNNYYDGQNEYYSQVVETCQDLIVQVTSIQTVCDSPQTFYYGSGVHRNSPTCNLGDKATTTVYFDVSENLENTNIYVVLSVYAGYGNDILTSSSPKNLQKYVGYSCNEAGSYSFTYTTTLGSSSSSSSSSSSNSYGNFIPYHQIAFSSQTNGDYNLGAANIPCDQWEDENNHEWAMVTAQSTFTTRDFFIEYGILIGTFCVMGVFVAVVVRQRLVGLQPAQQQHLNDKQQALMIQQQQSPPSSPSNTQQTPPSPKGTPV</sequence>